<dbReference type="InterPro" id="IPR020845">
    <property type="entry name" value="AMP-binding_CS"/>
</dbReference>
<organism evidence="5 6">
    <name type="scientific">Streptomyces graminofaciens</name>
    <dbReference type="NCBI Taxonomy" id="68212"/>
    <lineage>
        <taxon>Bacteria</taxon>
        <taxon>Bacillati</taxon>
        <taxon>Actinomycetota</taxon>
        <taxon>Actinomycetes</taxon>
        <taxon>Kitasatosporales</taxon>
        <taxon>Streptomycetaceae</taxon>
        <taxon>Streptomyces</taxon>
    </lineage>
</organism>
<dbReference type="InterPro" id="IPR045851">
    <property type="entry name" value="AMP-bd_C_sf"/>
</dbReference>
<evidence type="ECO:0000313" key="6">
    <source>
        <dbReference type="Proteomes" id="UP001321542"/>
    </source>
</evidence>
<dbReference type="Pfam" id="PF00501">
    <property type="entry name" value="AMP-binding"/>
    <property type="match status" value="1"/>
</dbReference>
<dbReference type="SUPFAM" id="SSF56801">
    <property type="entry name" value="Acetyl-CoA synthetase-like"/>
    <property type="match status" value="1"/>
</dbReference>
<dbReference type="Gene3D" id="3.30.300.30">
    <property type="match status" value="1"/>
</dbReference>
<dbReference type="PANTHER" id="PTHR43201">
    <property type="entry name" value="ACYL-COA SYNTHETASE"/>
    <property type="match status" value="1"/>
</dbReference>
<dbReference type="PANTHER" id="PTHR43201:SF5">
    <property type="entry name" value="MEDIUM-CHAIN ACYL-COA LIGASE ACSF2, MITOCHONDRIAL"/>
    <property type="match status" value="1"/>
</dbReference>
<keyword evidence="6" id="KW-1185">Reference proteome</keyword>
<dbReference type="Gene3D" id="2.30.38.10">
    <property type="entry name" value="Luciferase, Domain 3"/>
    <property type="match status" value="1"/>
</dbReference>
<accession>A0ABN5VYN6</accession>
<keyword evidence="2" id="KW-0436">Ligase</keyword>
<evidence type="ECO:0000259" key="4">
    <source>
        <dbReference type="Pfam" id="PF13193"/>
    </source>
</evidence>
<name>A0ABN5VYN6_9ACTN</name>
<feature type="domain" description="AMP-binding enzyme C-terminal" evidence="4">
    <location>
        <begin position="440"/>
        <end position="516"/>
    </location>
</feature>
<dbReference type="RefSeq" id="WP_286259083.1">
    <property type="nucleotide sequence ID" value="NZ_AP018448.1"/>
</dbReference>
<dbReference type="PROSITE" id="PS00455">
    <property type="entry name" value="AMP_BINDING"/>
    <property type="match status" value="1"/>
</dbReference>
<evidence type="ECO:0000313" key="5">
    <source>
        <dbReference type="EMBL" id="BBC38576.1"/>
    </source>
</evidence>
<proteinExistence type="inferred from homology"/>
<reference evidence="5 6" key="2">
    <citation type="journal article" date="2023" name="ChemBioChem">
        <title>Acyltransferase Domain Exchange between Two Independent Type I Polyketide Synthases in the Same Producer Strain of Macrolide Antibiotics.</title>
        <authorList>
            <person name="Kudo F."/>
            <person name="Kishikawa K."/>
            <person name="Tsuboi K."/>
            <person name="Kido T."/>
            <person name="Usui T."/>
            <person name="Hashimoto J."/>
            <person name="Shin-Ya K."/>
            <person name="Miyanaga A."/>
            <person name="Eguchi T."/>
        </authorList>
    </citation>
    <scope>NUCLEOTIDE SEQUENCE [LARGE SCALE GENOMIC DNA]</scope>
    <source>
        <strain evidence="5 6">A-8890</strain>
    </source>
</reference>
<gene>
    <name evidence="5" type="ORF">SGFS_098700</name>
</gene>
<dbReference type="Gene3D" id="3.40.50.980">
    <property type="match status" value="2"/>
</dbReference>
<comment type="similarity">
    <text evidence="1">Belongs to the ATP-dependent AMP-binding enzyme family.</text>
</comment>
<protein>
    <submittedName>
        <fullName evidence="5">Uncharacterized protein</fullName>
    </submittedName>
</protein>
<evidence type="ECO:0000256" key="1">
    <source>
        <dbReference type="ARBA" id="ARBA00006432"/>
    </source>
</evidence>
<evidence type="ECO:0000256" key="2">
    <source>
        <dbReference type="ARBA" id="ARBA00022598"/>
    </source>
</evidence>
<dbReference type="Proteomes" id="UP001321542">
    <property type="component" value="Chromosome"/>
</dbReference>
<dbReference type="Pfam" id="PF13193">
    <property type="entry name" value="AMP-binding_C"/>
    <property type="match status" value="1"/>
</dbReference>
<reference evidence="5 6" key="1">
    <citation type="journal article" date="2010" name="ChemBioChem">
        <title>Cloning and characterization of the biosynthetic gene cluster of 16-membered macrolide antibiotic FD-891: involvement of a dual functional cytochrome P450 monooxygenase catalyzing epoxidation and hydroxylation.</title>
        <authorList>
            <person name="Kudo F."/>
            <person name="Motegi A."/>
            <person name="Mizoue K."/>
            <person name="Eguchi T."/>
        </authorList>
    </citation>
    <scope>NUCLEOTIDE SEQUENCE [LARGE SCALE GENOMIC DNA]</scope>
    <source>
        <strain evidence="5 6">A-8890</strain>
    </source>
</reference>
<dbReference type="InterPro" id="IPR000873">
    <property type="entry name" value="AMP-dep_synth/lig_dom"/>
</dbReference>
<evidence type="ECO:0000259" key="3">
    <source>
        <dbReference type="Pfam" id="PF00501"/>
    </source>
</evidence>
<sequence length="536" mass="58440">MTGISYLPAQTDAMILDLTVGELLRDAAEADPDRPALIACAPGEPAQVWTYRELLADANRAAQWLLTRFRPGEHVTVWAPNVPEWIVLQYGAALAGLVLVTANPALRAGELEYVLRQSKSVGIAYSDSFRGTDMAVIAEQLRRQMPQIREAIRFETWNAELQAFDGLPQPLPAVEPTAAAQLQYTSGTTGFPKGALLHHRGLITAAHYVHQRAQFPRHGVWATALPLFHTAACGMSVLGTAASHGTVVICRQFDPTLVLSAIQEYRADLYAGVPAMMLGLLDHPDFDSFDLSSVQVALSGGDAVPPDLVREAERRFGARFSTVYGQTELSPIITQTSPDDSMEDKCGTVGRPLPNVEIRLVEPGGDRPVPIGEQGEICARGYQAMLEYFDMPEQTRDTVDAEGWVHTGDLGVLDERGYLRVTGRMKDMIIRGGENIYPREIEAVLTGHPGVARAVVVGVPDKQWGEIIAAVIELQDAANPPSATELHELVRRHLAPAKTPKDWYVTGQIPSNAMGKLQKFVLRDQITDGALKQLPA</sequence>
<dbReference type="InterPro" id="IPR025110">
    <property type="entry name" value="AMP-bd_C"/>
</dbReference>
<feature type="domain" description="AMP-dependent synthetase/ligase" evidence="3">
    <location>
        <begin position="25"/>
        <end position="389"/>
    </location>
</feature>
<dbReference type="EMBL" id="AP018448">
    <property type="protein sequence ID" value="BBC38576.1"/>
    <property type="molecule type" value="Genomic_DNA"/>
</dbReference>